<evidence type="ECO:0000256" key="4">
    <source>
        <dbReference type="ARBA" id="ARBA00022692"/>
    </source>
</evidence>
<keyword evidence="6 7" id="KW-0472">Membrane</keyword>
<gene>
    <name evidence="8" type="ORF">GCM10017600_68660</name>
</gene>
<comment type="subcellular location">
    <subcellularLocation>
        <location evidence="1">Cell inner membrane</location>
        <topology evidence="1">Multi-pass membrane protein</topology>
    </subcellularLocation>
</comment>
<feature type="transmembrane region" description="Helical" evidence="7">
    <location>
        <begin position="102"/>
        <end position="119"/>
    </location>
</feature>
<protein>
    <submittedName>
        <fullName evidence="8">MFS transporter</fullName>
    </submittedName>
</protein>
<dbReference type="InterPro" id="IPR036259">
    <property type="entry name" value="MFS_trans_sf"/>
</dbReference>
<keyword evidence="4 7" id="KW-0812">Transmembrane</keyword>
<feature type="transmembrane region" description="Helical" evidence="7">
    <location>
        <begin position="338"/>
        <end position="359"/>
    </location>
</feature>
<name>A0A9W6I7D8_9ACTN</name>
<evidence type="ECO:0000256" key="6">
    <source>
        <dbReference type="ARBA" id="ARBA00023136"/>
    </source>
</evidence>
<dbReference type="EMBL" id="BSEV01000022">
    <property type="protein sequence ID" value="GLK13455.1"/>
    <property type="molecule type" value="Genomic_DNA"/>
</dbReference>
<dbReference type="Proteomes" id="UP001143474">
    <property type="component" value="Unassembled WGS sequence"/>
</dbReference>
<feature type="transmembrane region" description="Helical" evidence="7">
    <location>
        <begin position="20"/>
        <end position="41"/>
    </location>
</feature>
<evidence type="ECO:0000256" key="1">
    <source>
        <dbReference type="ARBA" id="ARBA00004429"/>
    </source>
</evidence>
<reference evidence="8" key="1">
    <citation type="journal article" date="2014" name="Int. J. Syst. Evol. Microbiol.">
        <title>Complete genome sequence of Corynebacterium casei LMG S-19264T (=DSM 44701T), isolated from a smear-ripened cheese.</title>
        <authorList>
            <consortium name="US DOE Joint Genome Institute (JGI-PGF)"/>
            <person name="Walter F."/>
            <person name="Albersmeier A."/>
            <person name="Kalinowski J."/>
            <person name="Ruckert C."/>
        </authorList>
    </citation>
    <scope>NUCLEOTIDE SEQUENCE</scope>
    <source>
        <strain evidence="8">VKM Ac-2007</strain>
    </source>
</reference>
<dbReference type="SUPFAM" id="SSF103473">
    <property type="entry name" value="MFS general substrate transporter"/>
    <property type="match status" value="1"/>
</dbReference>
<feature type="transmembrane region" description="Helical" evidence="7">
    <location>
        <begin position="47"/>
        <end position="72"/>
    </location>
</feature>
<evidence type="ECO:0000256" key="3">
    <source>
        <dbReference type="ARBA" id="ARBA00022475"/>
    </source>
</evidence>
<dbReference type="GO" id="GO:0005886">
    <property type="term" value="C:plasma membrane"/>
    <property type="evidence" value="ECO:0007669"/>
    <property type="project" value="UniProtKB-SubCell"/>
</dbReference>
<reference evidence="8" key="2">
    <citation type="submission" date="2023-01" db="EMBL/GenBank/DDBJ databases">
        <authorList>
            <person name="Sun Q."/>
            <person name="Evtushenko L."/>
        </authorList>
    </citation>
    <scope>NUCLEOTIDE SEQUENCE</scope>
    <source>
        <strain evidence="8">VKM Ac-2007</strain>
    </source>
</reference>
<dbReference type="GO" id="GO:0022857">
    <property type="term" value="F:transmembrane transporter activity"/>
    <property type="evidence" value="ECO:0007669"/>
    <property type="project" value="InterPro"/>
</dbReference>
<keyword evidence="2" id="KW-0813">Transport</keyword>
<dbReference type="Gene3D" id="1.20.1250.20">
    <property type="entry name" value="MFS general substrate transporter like domains"/>
    <property type="match status" value="1"/>
</dbReference>
<keyword evidence="5 7" id="KW-1133">Transmembrane helix</keyword>
<proteinExistence type="predicted"/>
<feature type="transmembrane region" description="Helical" evidence="7">
    <location>
        <begin position="304"/>
        <end position="326"/>
    </location>
</feature>
<evidence type="ECO:0000256" key="5">
    <source>
        <dbReference type="ARBA" id="ARBA00022989"/>
    </source>
</evidence>
<accession>A0A9W6I7D8</accession>
<evidence type="ECO:0000256" key="2">
    <source>
        <dbReference type="ARBA" id="ARBA00022448"/>
    </source>
</evidence>
<dbReference type="PANTHER" id="PTHR23513:SF9">
    <property type="entry name" value="ENTEROBACTIN EXPORTER ENTS"/>
    <property type="match status" value="1"/>
</dbReference>
<dbReference type="PANTHER" id="PTHR23513">
    <property type="entry name" value="INTEGRAL MEMBRANE EFFLUX PROTEIN-RELATED"/>
    <property type="match status" value="1"/>
</dbReference>
<evidence type="ECO:0000256" key="7">
    <source>
        <dbReference type="SAM" id="Phobius"/>
    </source>
</evidence>
<feature type="transmembrane region" description="Helical" evidence="7">
    <location>
        <begin position="282"/>
        <end position="298"/>
    </location>
</feature>
<dbReference type="CDD" id="cd06173">
    <property type="entry name" value="MFS_MefA_like"/>
    <property type="match status" value="1"/>
</dbReference>
<organism evidence="8 9">
    <name type="scientific">Streptosporangium carneum</name>
    <dbReference type="NCBI Taxonomy" id="47481"/>
    <lineage>
        <taxon>Bacteria</taxon>
        <taxon>Bacillati</taxon>
        <taxon>Actinomycetota</taxon>
        <taxon>Actinomycetes</taxon>
        <taxon>Streptosporangiales</taxon>
        <taxon>Streptosporangiaceae</taxon>
        <taxon>Streptosporangium</taxon>
    </lineage>
</organism>
<feature type="transmembrane region" description="Helical" evidence="7">
    <location>
        <begin position="252"/>
        <end position="275"/>
    </location>
</feature>
<feature type="transmembrane region" description="Helical" evidence="7">
    <location>
        <begin position="217"/>
        <end position="240"/>
    </location>
</feature>
<dbReference type="AlphaFoldDB" id="A0A9W6I7D8"/>
<feature type="transmembrane region" description="Helical" evidence="7">
    <location>
        <begin position="365"/>
        <end position="389"/>
    </location>
</feature>
<dbReference type="Pfam" id="PF07690">
    <property type="entry name" value="MFS_1"/>
    <property type="match status" value="1"/>
</dbReference>
<keyword evidence="9" id="KW-1185">Reference proteome</keyword>
<evidence type="ECO:0000313" key="9">
    <source>
        <dbReference type="Proteomes" id="UP001143474"/>
    </source>
</evidence>
<comment type="caution">
    <text evidence="8">The sequence shown here is derived from an EMBL/GenBank/DDBJ whole genome shotgun (WGS) entry which is preliminary data.</text>
</comment>
<keyword evidence="3" id="KW-1003">Cell membrane</keyword>
<feature type="transmembrane region" description="Helical" evidence="7">
    <location>
        <begin position="169"/>
        <end position="188"/>
    </location>
</feature>
<dbReference type="InterPro" id="IPR011701">
    <property type="entry name" value="MFS"/>
</dbReference>
<sequence>MRQWLARSVMGSREFRTLWVSLIASVAGDQIFPVAVVVSLLNAGGDATTVGAVLASRWAALVLFGLLGGVWADRLPRRHVMLASQAFLCCVVTVGLSGVTSAWVLGGMVFLAGAAESFFRPAFQACLGSVLTPRQRPAGAALNAVSWRVGAIAGPGLGAFLVSTASVRAAFLAALGVFTLSLCALLRLREPAVVRTPRTTARREIAEGVREVWQRRWIGTVIVVTALQSMLTIAPVHVLLPVLAREDFGGDAFYGTSLALLSVGGLLGGIVSIVWKPRRSGLAGIAGLTVYGLVPLALWLPQTPWIACVCFALAGFGLEVFAVQWVVSLQREVPAERLARVTSLDWIAASALTPLGLVLTGPAGAVLGIAPVLTLAGLAGVVLPLTALLTSGTTYFRSKYRQNHTNAERRVEVVSLASHYDHQ</sequence>
<evidence type="ECO:0000313" key="8">
    <source>
        <dbReference type="EMBL" id="GLK13455.1"/>
    </source>
</evidence>